<dbReference type="SUPFAM" id="SSF52402">
    <property type="entry name" value="Adenine nucleotide alpha hydrolases-like"/>
    <property type="match status" value="2"/>
</dbReference>
<feature type="domain" description="UspA" evidence="2">
    <location>
        <begin position="1"/>
        <end position="135"/>
    </location>
</feature>
<dbReference type="OrthoDB" id="552876at2"/>
<protein>
    <submittedName>
        <fullName evidence="3">Universal stress protein UspA-like protein</fullName>
    </submittedName>
</protein>
<dbReference type="AlphaFoldDB" id="A0A1E5QHS8"/>
<dbReference type="InterPro" id="IPR006016">
    <property type="entry name" value="UspA"/>
</dbReference>
<dbReference type="RefSeq" id="WP_069968152.1">
    <property type="nucleotide sequence ID" value="NZ_CM124774.1"/>
</dbReference>
<dbReference type="CDD" id="cd00293">
    <property type="entry name" value="USP-like"/>
    <property type="match status" value="2"/>
</dbReference>
<name>A0A1E5QHS8_9CYAN</name>
<proteinExistence type="inferred from homology"/>
<evidence type="ECO:0000259" key="2">
    <source>
        <dbReference type="Pfam" id="PF00582"/>
    </source>
</evidence>
<dbReference type="PANTHER" id="PTHR46268">
    <property type="entry name" value="STRESS RESPONSE PROTEIN NHAX"/>
    <property type="match status" value="1"/>
</dbReference>
<dbReference type="Pfam" id="PF00582">
    <property type="entry name" value="Usp"/>
    <property type="match status" value="2"/>
</dbReference>
<comment type="similarity">
    <text evidence="1">Belongs to the universal stress protein A family.</text>
</comment>
<dbReference type="STRING" id="1781255.BH720_15630"/>
<gene>
    <name evidence="3" type="ORF">BH720_15630</name>
</gene>
<dbReference type="InterPro" id="IPR014729">
    <property type="entry name" value="Rossmann-like_a/b/a_fold"/>
</dbReference>
<evidence type="ECO:0000313" key="3">
    <source>
        <dbReference type="EMBL" id="OEJ74232.1"/>
    </source>
</evidence>
<feature type="domain" description="UspA" evidence="2">
    <location>
        <begin position="155"/>
        <end position="287"/>
    </location>
</feature>
<evidence type="ECO:0000256" key="1">
    <source>
        <dbReference type="ARBA" id="ARBA00008791"/>
    </source>
</evidence>
<dbReference type="Gene3D" id="3.40.50.620">
    <property type="entry name" value="HUPs"/>
    <property type="match status" value="2"/>
</dbReference>
<dbReference type="PANTHER" id="PTHR46268:SF22">
    <property type="entry name" value="SENSOR PROTEIN KDPD-RELATED"/>
    <property type="match status" value="1"/>
</dbReference>
<organism evidence="3">
    <name type="scientific">Desertifilum tharense IPPAS B-1220</name>
    <dbReference type="NCBI Taxonomy" id="1781255"/>
    <lineage>
        <taxon>Bacteria</taxon>
        <taxon>Bacillati</taxon>
        <taxon>Cyanobacteriota</taxon>
        <taxon>Cyanophyceae</taxon>
        <taxon>Desertifilales</taxon>
        <taxon>Desertifilaceae</taxon>
        <taxon>Desertifilum</taxon>
    </lineage>
</organism>
<accession>A0A1E5QHS8</accession>
<sequence length="295" mass="33382">MFRRALICTDFSDGLYRLVDFVPSLGASGLEQIVFFHTVPLLESGSIPREDKQKIEKAQSRLGKALENVPDGLEVKVEVLSSNKPQDSIFKAAQTHRSDVIITGANTRSLLNETVFGSTTLSISEQTSTPLMVLRPQLISTYTCEELDLRCRHLFRYIMLAYDDSDSAKYLLDRFKTAAQNRPANSLQECLLIWVIEEGGRRELRSPEQLERARQKLEKIKQDLEALDLKVRVEVRRGEPLLELLDAALEFDISAIAVSSTRANKLLEWSAPSFSNEVLRRSWHPTLFFSPGKKG</sequence>
<reference evidence="3" key="1">
    <citation type="submission" date="2016-09" db="EMBL/GenBank/DDBJ databases">
        <title>Draft genome of thermotolerant cyanobacterium Desertifilum sp. strain IPPAS B-1220.</title>
        <authorList>
            <person name="Sinetova M.A."/>
            <person name="Bolakhan K."/>
            <person name="Zayadan B.K."/>
            <person name="Mironov K.S."/>
            <person name="Ustinova V."/>
            <person name="Kupriyanova E.V."/>
            <person name="Sidorov R.A."/>
            <person name="Skrypnik A.N."/>
            <person name="Gogoleva N.E."/>
            <person name="Gogolev Y.V."/>
            <person name="Los D.A."/>
        </authorList>
    </citation>
    <scope>NUCLEOTIDE SEQUENCE [LARGE SCALE GENOMIC DNA]</scope>
    <source>
        <strain evidence="3">IPPAS B-1220</strain>
    </source>
</reference>
<comment type="caution">
    <text evidence="3">The sequence shown here is derived from an EMBL/GenBank/DDBJ whole genome shotgun (WGS) entry which is preliminary data.</text>
</comment>
<dbReference type="EMBL" id="MJGC01000069">
    <property type="protein sequence ID" value="OEJ74232.1"/>
    <property type="molecule type" value="Genomic_DNA"/>
</dbReference>